<accession>A0A1H3AIT2</accession>
<dbReference type="RefSeq" id="WP_093265065.1">
    <property type="nucleotide sequence ID" value="NZ_FNOK01000009.1"/>
</dbReference>
<keyword evidence="3" id="KW-1185">Reference proteome</keyword>
<keyword evidence="1" id="KW-0812">Transmembrane</keyword>
<keyword evidence="1" id="KW-1133">Transmembrane helix</keyword>
<keyword evidence="1" id="KW-0472">Membrane</keyword>
<evidence type="ECO:0000313" key="3">
    <source>
        <dbReference type="Proteomes" id="UP000199529"/>
    </source>
</evidence>
<sequence>MSIPSSLLTSAGLIGGFAVARATKHRHWGGVVAAGAGLGAMEVCRRRTGVAPALALGATYTAALAGSHPLAKKVGAWPSVFAVTGATAVAAHLLAKRRG</sequence>
<name>A0A1H3AIT2_9PSEU</name>
<gene>
    <name evidence="2" type="ORF">SAMN05216215_1009129</name>
</gene>
<proteinExistence type="predicted"/>
<dbReference type="AlphaFoldDB" id="A0A1H3AIT2"/>
<feature type="transmembrane region" description="Helical" evidence="1">
    <location>
        <begin position="76"/>
        <end position="95"/>
    </location>
</feature>
<organism evidence="2 3">
    <name type="scientific">Saccharopolyspora shandongensis</name>
    <dbReference type="NCBI Taxonomy" id="418495"/>
    <lineage>
        <taxon>Bacteria</taxon>
        <taxon>Bacillati</taxon>
        <taxon>Actinomycetota</taxon>
        <taxon>Actinomycetes</taxon>
        <taxon>Pseudonocardiales</taxon>
        <taxon>Pseudonocardiaceae</taxon>
        <taxon>Saccharopolyspora</taxon>
    </lineage>
</organism>
<evidence type="ECO:0000256" key="1">
    <source>
        <dbReference type="SAM" id="Phobius"/>
    </source>
</evidence>
<reference evidence="3" key="1">
    <citation type="submission" date="2016-10" db="EMBL/GenBank/DDBJ databases">
        <authorList>
            <person name="Varghese N."/>
            <person name="Submissions S."/>
        </authorList>
    </citation>
    <scope>NUCLEOTIDE SEQUENCE [LARGE SCALE GENOMIC DNA]</scope>
    <source>
        <strain evidence="3">CGMCC 4.3530</strain>
    </source>
</reference>
<protein>
    <submittedName>
        <fullName evidence="2">Uncharacterized protein</fullName>
    </submittedName>
</protein>
<dbReference type="EMBL" id="FNOK01000009">
    <property type="protein sequence ID" value="SDX29074.1"/>
    <property type="molecule type" value="Genomic_DNA"/>
</dbReference>
<dbReference type="Proteomes" id="UP000199529">
    <property type="component" value="Unassembled WGS sequence"/>
</dbReference>
<evidence type="ECO:0000313" key="2">
    <source>
        <dbReference type="EMBL" id="SDX29074.1"/>
    </source>
</evidence>
<dbReference type="STRING" id="418495.SAMN05216215_1009129"/>